<dbReference type="InterPro" id="IPR010998">
    <property type="entry name" value="Integrase_recombinase_N"/>
</dbReference>
<dbReference type="PROSITE" id="PS51898">
    <property type="entry name" value="TYR_RECOMBINASE"/>
    <property type="match status" value="1"/>
</dbReference>
<dbReference type="CDD" id="cd00796">
    <property type="entry name" value="INT_Rci_Hp1_C"/>
    <property type="match status" value="1"/>
</dbReference>
<proteinExistence type="predicted"/>
<dbReference type="Proteomes" id="UP000315164">
    <property type="component" value="Unassembled WGS sequence"/>
</dbReference>
<protein>
    <submittedName>
        <fullName evidence="8">Site-specific integrase</fullName>
    </submittedName>
</protein>
<sequence>MASIRKRGSKYQVEISKKGVRKSATFRTKAEAQAWAYEEERKIEIISKGGVVDILFAEALERYQNEVSINKRTWRREIGRINNILKEPIANRYVQDIKRDDIEDWIEARLKRGLKGSSVERDLSILSNVFTYCLKRWGYISENPMIGVIHPNKVPPRKQRYSQEDIDKILEVSKYREDIKRSNARLAAAMLFAIETAMRAGEISGLTWDNVNFEKRIAHLPMTKNGSSRDVPLSSKAIEILKRLETIKKDNSVFQLPQGNGLSARFFELKEKAGLSYLNFHDTRREALSRLAKKVDVMTLAKISGHKDVKILLNTYYAPNMEEVAHLLD</sequence>
<evidence type="ECO:0000259" key="5">
    <source>
        <dbReference type="PROSITE" id="PS51898"/>
    </source>
</evidence>
<dbReference type="PROSITE" id="PS51900">
    <property type="entry name" value="CB"/>
    <property type="match status" value="1"/>
</dbReference>
<dbReference type="InterPro" id="IPR050090">
    <property type="entry name" value="Tyrosine_recombinase_XerCD"/>
</dbReference>
<dbReference type="PANTHER" id="PTHR30349:SF94">
    <property type="entry name" value="INTEGRASE_RECOMBINASE HI_1414-RELATED"/>
    <property type="match status" value="1"/>
</dbReference>
<dbReference type="InterPro" id="IPR002104">
    <property type="entry name" value="Integrase_catalytic"/>
</dbReference>
<accession>A0A547ECY9</accession>
<dbReference type="InterPro" id="IPR013762">
    <property type="entry name" value="Integrase-like_cat_sf"/>
</dbReference>
<dbReference type="Proteomes" id="UP000318394">
    <property type="component" value="Unassembled WGS sequence"/>
</dbReference>
<keyword evidence="10" id="KW-1185">Reference proteome</keyword>
<dbReference type="Pfam" id="PF02899">
    <property type="entry name" value="Phage_int_SAM_1"/>
    <property type="match status" value="1"/>
</dbReference>
<dbReference type="GO" id="GO:0015074">
    <property type="term" value="P:DNA integration"/>
    <property type="evidence" value="ECO:0007669"/>
    <property type="project" value="UniProtKB-KW"/>
</dbReference>
<dbReference type="GeneID" id="67369182"/>
<comment type="caution">
    <text evidence="8">The sequence shown here is derived from an EMBL/GenBank/DDBJ whole genome shotgun (WGS) entry which is preliminary data.</text>
</comment>
<dbReference type="OrthoDB" id="5567253at2"/>
<feature type="domain" description="Tyr recombinase" evidence="5">
    <location>
        <begin position="156"/>
        <end position="329"/>
    </location>
</feature>
<dbReference type="PANTHER" id="PTHR30349">
    <property type="entry name" value="PHAGE INTEGRASE-RELATED"/>
    <property type="match status" value="1"/>
</dbReference>
<dbReference type="InterPro" id="IPR004107">
    <property type="entry name" value="Integrase_SAM-like_N"/>
</dbReference>
<evidence type="ECO:0000256" key="2">
    <source>
        <dbReference type="ARBA" id="ARBA00023125"/>
    </source>
</evidence>
<dbReference type="EMBL" id="VAJI01000036">
    <property type="protein sequence ID" value="TRB35029.1"/>
    <property type="molecule type" value="Genomic_DNA"/>
</dbReference>
<evidence type="ECO:0000256" key="3">
    <source>
        <dbReference type="ARBA" id="ARBA00023172"/>
    </source>
</evidence>
<dbReference type="GO" id="GO:0003677">
    <property type="term" value="F:DNA binding"/>
    <property type="evidence" value="ECO:0007669"/>
    <property type="project" value="UniProtKB-UniRule"/>
</dbReference>
<feature type="domain" description="Core-binding (CB)" evidence="6">
    <location>
        <begin position="54"/>
        <end position="134"/>
    </location>
</feature>
<dbReference type="EMBL" id="VAJB01000026">
    <property type="protein sequence ID" value="TRB73328.1"/>
    <property type="molecule type" value="Genomic_DNA"/>
</dbReference>
<dbReference type="Gene3D" id="1.10.150.130">
    <property type="match status" value="1"/>
</dbReference>
<dbReference type="AlphaFoldDB" id="A0A547ECY9"/>
<dbReference type="SUPFAM" id="SSF56349">
    <property type="entry name" value="DNA breaking-rejoining enzymes"/>
    <property type="match status" value="1"/>
</dbReference>
<dbReference type="Pfam" id="PF00589">
    <property type="entry name" value="Phage_integrase"/>
    <property type="match status" value="1"/>
</dbReference>
<evidence type="ECO:0000313" key="8">
    <source>
        <dbReference type="EMBL" id="TRB73328.1"/>
    </source>
</evidence>
<evidence type="ECO:0000259" key="6">
    <source>
        <dbReference type="PROSITE" id="PS51900"/>
    </source>
</evidence>
<evidence type="ECO:0000313" key="9">
    <source>
        <dbReference type="Proteomes" id="UP000315164"/>
    </source>
</evidence>
<keyword evidence="2 4" id="KW-0238">DNA-binding</keyword>
<evidence type="ECO:0000256" key="4">
    <source>
        <dbReference type="PROSITE-ProRule" id="PRU01248"/>
    </source>
</evidence>
<organism evidence="8 9">
    <name type="scientific">Mannheimia haemolytica</name>
    <name type="common">Pasteurella haemolytica</name>
    <dbReference type="NCBI Taxonomy" id="75985"/>
    <lineage>
        <taxon>Bacteria</taxon>
        <taxon>Pseudomonadati</taxon>
        <taxon>Pseudomonadota</taxon>
        <taxon>Gammaproteobacteria</taxon>
        <taxon>Pasteurellales</taxon>
        <taxon>Pasteurellaceae</taxon>
        <taxon>Mannheimia</taxon>
    </lineage>
</organism>
<keyword evidence="3" id="KW-0233">DNA recombination</keyword>
<dbReference type="Gene3D" id="1.10.443.10">
    <property type="entry name" value="Intergrase catalytic core"/>
    <property type="match status" value="1"/>
</dbReference>
<gene>
    <name evidence="8" type="ORF">FEA53_10490</name>
    <name evidence="7" type="ORF">FEB89_11950</name>
</gene>
<evidence type="ECO:0000256" key="1">
    <source>
        <dbReference type="ARBA" id="ARBA00022908"/>
    </source>
</evidence>
<dbReference type="InterPro" id="IPR044068">
    <property type="entry name" value="CB"/>
</dbReference>
<dbReference type="InterPro" id="IPR011010">
    <property type="entry name" value="DNA_brk_join_enz"/>
</dbReference>
<dbReference type="RefSeq" id="WP_015484287.1">
    <property type="nucleotide sequence ID" value="NZ_CP017519.1"/>
</dbReference>
<reference evidence="9 10" key="1">
    <citation type="journal article" date="2019" name="Vet. Microbiol.">
        <title>Genetic characterization of susceptible and multi-drug resistant Mannheimia haemolytica isolated from high-risk stocker calves prior to and after antimicrobial metaphylaxis.</title>
        <authorList>
            <person name="Snyder E.R."/>
            <person name="Alvarez-Narvaez S."/>
            <person name="Credille B.C."/>
        </authorList>
    </citation>
    <scope>NUCLEOTIDE SEQUENCE [LARGE SCALE GENOMIC DNA]</scope>
    <source>
        <strain evidence="8 9">UGA-R5-128-1</strain>
        <strain evidence="7 10">UGA-R7-163-1</strain>
    </source>
</reference>
<name>A0A547ECY9_MANHA</name>
<evidence type="ECO:0000313" key="10">
    <source>
        <dbReference type="Proteomes" id="UP000318394"/>
    </source>
</evidence>
<dbReference type="GO" id="GO:0006310">
    <property type="term" value="P:DNA recombination"/>
    <property type="evidence" value="ECO:0007669"/>
    <property type="project" value="UniProtKB-KW"/>
</dbReference>
<evidence type="ECO:0000313" key="7">
    <source>
        <dbReference type="EMBL" id="TRB35029.1"/>
    </source>
</evidence>
<keyword evidence="1" id="KW-0229">DNA integration</keyword>